<evidence type="ECO:0000313" key="8">
    <source>
        <dbReference type="Proteomes" id="UP001165190"/>
    </source>
</evidence>
<evidence type="ECO:0000256" key="1">
    <source>
        <dbReference type="ARBA" id="ARBA00022860"/>
    </source>
</evidence>
<feature type="region of interest" description="Disordered" evidence="5">
    <location>
        <begin position="203"/>
        <end position="232"/>
    </location>
</feature>
<dbReference type="PANTHER" id="PTHR32295:SF10">
    <property type="entry name" value="PROTEIN IQ-DOMAIN 25"/>
    <property type="match status" value="1"/>
</dbReference>
<feature type="region of interest" description="Disordered" evidence="5">
    <location>
        <begin position="322"/>
        <end position="350"/>
    </location>
</feature>
<comment type="subunit">
    <text evidence="3">Binds to multiple calmodulin (CaM) in the presence of Ca(2+) and CaM-like proteins.</text>
</comment>
<evidence type="ECO:0000256" key="4">
    <source>
        <dbReference type="ARBA" id="ARBA00045534"/>
    </source>
</evidence>
<dbReference type="OrthoDB" id="971488at2759"/>
<dbReference type="SMART" id="SM00015">
    <property type="entry name" value="IQ"/>
    <property type="match status" value="2"/>
</dbReference>
<dbReference type="Gene3D" id="1.20.5.190">
    <property type="match status" value="1"/>
</dbReference>
<proteinExistence type="inferred from homology"/>
<dbReference type="Pfam" id="PF00612">
    <property type="entry name" value="IQ"/>
    <property type="match status" value="2"/>
</dbReference>
<gene>
    <name evidence="7" type="ORF">HRI_002062600</name>
</gene>
<protein>
    <submittedName>
        <fullName evidence="7">IQ-domain 26</fullName>
    </submittedName>
</protein>
<dbReference type="PANTHER" id="PTHR32295">
    <property type="entry name" value="IQ-DOMAIN 5-RELATED"/>
    <property type="match status" value="1"/>
</dbReference>
<evidence type="ECO:0000313" key="7">
    <source>
        <dbReference type="EMBL" id="GMI83933.1"/>
    </source>
</evidence>
<feature type="region of interest" description="Disordered" evidence="5">
    <location>
        <begin position="19"/>
        <end position="41"/>
    </location>
</feature>
<name>A0A9W7HWF1_HIBTR</name>
<dbReference type="GO" id="GO:0005516">
    <property type="term" value="F:calmodulin binding"/>
    <property type="evidence" value="ECO:0007669"/>
    <property type="project" value="UniProtKB-KW"/>
</dbReference>
<comment type="function">
    <text evidence="4">May be involved in cooperative interactions with calmodulins or calmodulin-like proteins. Recruits calmodulin proteins to microtubules, thus being a potential scaffold in cellular signaling and trafficking. May associate with nucleic acids and regulate gene expression at the transcriptional or post-transcriptional level.</text>
</comment>
<keyword evidence="1" id="KW-0112">Calmodulin-binding</keyword>
<evidence type="ECO:0000256" key="5">
    <source>
        <dbReference type="SAM" id="MobiDB-lite"/>
    </source>
</evidence>
<dbReference type="SUPFAM" id="SSF52540">
    <property type="entry name" value="P-loop containing nucleoside triphosphate hydrolases"/>
    <property type="match status" value="1"/>
</dbReference>
<comment type="caution">
    <text evidence="7">The sequence shown here is derived from an EMBL/GenBank/DDBJ whole genome shotgun (WGS) entry which is preliminary data.</text>
</comment>
<evidence type="ECO:0000256" key="3">
    <source>
        <dbReference type="ARBA" id="ARBA00024378"/>
    </source>
</evidence>
<organism evidence="7 8">
    <name type="scientific">Hibiscus trionum</name>
    <name type="common">Flower of an hour</name>
    <dbReference type="NCBI Taxonomy" id="183268"/>
    <lineage>
        <taxon>Eukaryota</taxon>
        <taxon>Viridiplantae</taxon>
        <taxon>Streptophyta</taxon>
        <taxon>Embryophyta</taxon>
        <taxon>Tracheophyta</taxon>
        <taxon>Spermatophyta</taxon>
        <taxon>Magnoliopsida</taxon>
        <taxon>eudicotyledons</taxon>
        <taxon>Gunneridae</taxon>
        <taxon>Pentapetalae</taxon>
        <taxon>rosids</taxon>
        <taxon>malvids</taxon>
        <taxon>Malvales</taxon>
        <taxon>Malvaceae</taxon>
        <taxon>Malvoideae</taxon>
        <taxon>Hibiscus</taxon>
    </lineage>
</organism>
<dbReference type="Pfam" id="PF13178">
    <property type="entry name" value="DUF4005"/>
    <property type="match status" value="1"/>
</dbReference>
<reference evidence="7" key="1">
    <citation type="submission" date="2023-05" db="EMBL/GenBank/DDBJ databases">
        <title>Genome and transcriptome analyses reveal genes involved in the formation of fine ridges on petal epidermal cells in Hibiscus trionum.</title>
        <authorList>
            <person name="Koshimizu S."/>
            <person name="Masuda S."/>
            <person name="Ishii T."/>
            <person name="Shirasu K."/>
            <person name="Hoshino A."/>
            <person name="Arita M."/>
        </authorList>
    </citation>
    <scope>NUCLEOTIDE SEQUENCE</scope>
    <source>
        <strain evidence="7">Hamamatsu line</strain>
    </source>
</reference>
<evidence type="ECO:0000259" key="6">
    <source>
        <dbReference type="Pfam" id="PF13178"/>
    </source>
</evidence>
<dbReference type="AlphaFoldDB" id="A0A9W7HWF1"/>
<accession>A0A9W7HWF1</accession>
<dbReference type="InterPro" id="IPR000048">
    <property type="entry name" value="IQ_motif_EF-hand-BS"/>
</dbReference>
<keyword evidence="8" id="KW-1185">Reference proteome</keyword>
<sequence>MGKAIRWLKSLFGMKNSKDYSNSGDRKGRKRCSIGHSRKDSSGGLCHYTTTIPPNMSPAEAWLRSYSDETEKEQNMHAIAVAAATAAAADAAVAAAKAAVAVVRLTSQGRGAMFGEHERWAAVKIQTVFRGYLARRALRALKGLVKIQALVRGYLVRKQATIIPPKAGGLINHDANRFDIRARKSMERLYTFDTADGNDESSKIVEVDIGRPKSRSGRNNASESDFHGDQPLHRTLSSPFLCRVPAPRVSIQESRHFEDSDWDLSGYECRFPTAQNTPRVISSCGSSASVAPPKSVCADNWFRHHGNTPNYMARTQSFKAKLRSQSAPKQRPEAGPNKRRSVDEMGECGGGLSGIGMQRWCSQVEGGPIGKP</sequence>
<evidence type="ECO:0000256" key="2">
    <source>
        <dbReference type="ARBA" id="ARBA00024341"/>
    </source>
</evidence>
<dbReference type="InterPro" id="IPR027417">
    <property type="entry name" value="P-loop_NTPase"/>
</dbReference>
<dbReference type="Proteomes" id="UP001165190">
    <property type="component" value="Unassembled WGS sequence"/>
</dbReference>
<dbReference type="PROSITE" id="PS50096">
    <property type="entry name" value="IQ"/>
    <property type="match status" value="2"/>
</dbReference>
<feature type="domain" description="DUF4005" evidence="6">
    <location>
        <begin position="275"/>
        <end position="341"/>
    </location>
</feature>
<dbReference type="EMBL" id="BSYR01000019">
    <property type="protein sequence ID" value="GMI83933.1"/>
    <property type="molecule type" value="Genomic_DNA"/>
</dbReference>
<dbReference type="InterPro" id="IPR025064">
    <property type="entry name" value="DUF4005"/>
</dbReference>
<dbReference type="CDD" id="cd23767">
    <property type="entry name" value="IQCD"/>
    <property type="match status" value="1"/>
</dbReference>
<comment type="similarity">
    <text evidence="2">Belongs to the IQD family.</text>
</comment>